<name>A0ABY7BNR0_9FIRM</name>
<reference evidence="1" key="1">
    <citation type="submission" date="2022-12" db="EMBL/GenBank/DDBJ databases">
        <authorList>
            <person name="Bing R.G."/>
            <person name="Willard D.J."/>
            <person name="Manesh M.J.H."/>
            <person name="Laemthong T."/>
            <person name="Crosby J.R."/>
            <person name="Kelly R.M."/>
        </authorList>
    </citation>
    <scope>NUCLEOTIDE SEQUENCE</scope>
    <source>
        <strain evidence="1">DSM 8991</strain>
    </source>
</reference>
<proteinExistence type="predicted"/>
<gene>
    <name evidence="1" type="ORF">OTJ99_000672</name>
</gene>
<protein>
    <submittedName>
        <fullName evidence="1">Uncharacterized protein</fullName>
    </submittedName>
</protein>
<keyword evidence="2" id="KW-1185">Reference proteome</keyword>
<dbReference type="EMBL" id="CP113864">
    <property type="protein sequence ID" value="WAM32671.1"/>
    <property type="molecule type" value="Genomic_DNA"/>
</dbReference>
<sequence>MNNPLGFVITNMGTLGKYIEKFKKLIEEYDKV</sequence>
<dbReference type="Proteomes" id="UP001164745">
    <property type="component" value="Chromosome"/>
</dbReference>
<evidence type="ECO:0000313" key="1">
    <source>
        <dbReference type="EMBL" id="WAM32671.1"/>
    </source>
</evidence>
<evidence type="ECO:0000313" key="2">
    <source>
        <dbReference type="Proteomes" id="UP001164745"/>
    </source>
</evidence>
<accession>A0ABY7BNR0</accession>
<organism evidence="1 2">
    <name type="scientific">Caldicellulosiruptor naganoensis</name>
    <dbReference type="NCBI Taxonomy" id="29324"/>
    <lineage>
        <taxon>Bacteria</taxon>
        <taxon>Bacillati</taxon>
        <taxon>Bacillota</taxon>
        <taxon>Bacillota incertae sedis</taxon>
        <taxon>Caldicellulosiruptorales</taxon>
        <taxon>Caldicellulosiruptoraceae</taxon>
        <taxon>Caldicellulosiruptor</taxon>
    </lineage>
</organism>